<dbReference type="Gene3D" id="1.20.1250.20">
    <property type="entry name" value="MFS general substrate transporter like domains"/>
    <property type="match status" value="1"/>
</dbReference>
<dbReference type="VEuPathDB" id="FungiDB:SDRG_06439"/>
<proteinExistence type="predicted"/>
<dbReference type="Proteomes" id="UP000030762">
    <property type="component" value="Unassembled WGS sequence"/>
</dbReference>
<dbReference type="InterPro" id="IPR050327">
    <property type="entry name" value="Proton-linked_MCT"/>
</dbReference>
<feature type="transmembrane region" description="Helical" evidence="1">
    <location>
        <begin position="139"/>
        <end position="162"/>
    </location>
</feature>
<keyword evidence="1" id="KW-0472">Membrane</keyword>
<feature type="transmembrane region" description="Helical" evidence="1">
    <location>
        <begin position="174"/>
        <end position="194"/>
    </location>
</feature>
<dbReference type="RefSeq" id="XP_008610440.1">
    <property type="nucleotide sequence ID" value="XM_008612218.1"/>
</dbReference>
<protein>
    <recommendedName>
        <fullName evidence="4">Major facilitator superfamily (MFS) profile domain-containing protein</fullName>
    </recommendedName>
</protein>
<feature type="transmembrane region" description="Helical" evidence="1">
    <location>
        <begin position="115"/>
        <end position="133"/>
    </location>
</feature>
<dbReference type="GO" id="GO:0022857">
    <property type="term" value="F:transmembrane transporter activity"/>
    <property type="evidence" value="ECO:0007669"/>
    <property type="project" value="InterPro"/>
</dbReference>
<reference evidence="2 3" key="1">
    <citation type="submission" date="2012-04" db="EMBL/GenBank/DDBJ databases">
        <title>The Genome Sequence of Saprolegnia declina VS20.</title>
        <authorList>
            <consortium name="The Broad Institute Genome Sequencing Platform"/>
            <person name="Russ C."/>
            <person name="Nusbaum C."/>
            <person name="Tyler B."/>
            <person name="van West P."/>
            <person name="Dieguez-Uribeondo J."/>
            <person name="de Bruijn I."/>
            <person name="Tripathy S."/>
            <person name="Jiang R."/>
            <person name="Young S.K."/>
            <person name="Zeng Q."/>
            <person name="Gargeya S."/>
            <person name="Fitzgerald M."/>
            <person name="Haas B."/>
            <person name="Abouelleil A."/>
            <person name="Alvarado L."/>
            <person name="Arachchi H.M."/>
            <person name="Berlin A."/>
            <person name="Chapman S.B."/>
            <person name="Goldberg J."/>
            <person name="Griggs A."/>
            <person name="Gujja S."/>
            <person name="Hansen M."/>
            <person name="Howarth C."/>
            <person name="Imamovic A."/>
            <person name="Larimer J."/>
            <person name="McCowen C."/>
            <person name="Montmayeur A."/>
            <person name="Murphy C."/>
            <person name="Neiman D."/>
            <person name="Pearson M."/>
            <person name="Priest M."/>
            <person name="Roberts A."/>
            <person name="Saif S."/>
            <person name="Shea T."/>
            <person name="Sisk P."/>
            <person name="Sykes S."/>
            <person name="Wortman J."/>
            <person name="Nusbaum C."/>
            <person name="Birren B."/>
        </authorList>
    </citation>
    <scope>NUCLEOTIDE SEQUENCE [LARGE SCALE GENOMIC DNA]</scope>
    <source>
        <strain evidence="2 3">VS20</strain>
    </source>
</reference>
<evidence type="ECO:0008006" key="4">
    <source>
        <dbReference type="Google" id="ProtNLM"/>
    </source>
</evidence>
<keyword evidence="3" id="KW-1185">Reference proteome</keyword>
<dbReference type="InterPro" id="IPR011701">
    <property type="entry name" value="MFS"/>
</dbReference>
<keyword evidence="1" id="KW-1133">Transmembrane helix</keyword>
<dbReference type="InParanoid" id="T0QEJ1"/>
<organism evidence="2 3">
    <name type="scientific">Saprolegnia diclina (strain VS20)</name>
    <dbReference type="NCBI Taxonomy" id="1156394"/>
    <lineage>
        <taxon>Eukaryota</taxon>
        <taxon>Sar</taxon>
        <taxon>Stramenopiles</taxon>
        <taxon>Oomycota</taxon>
        <taxon>Saprolegniomycetes</taxon>
        <taxon>Saprolegniales</taxon>
        <taxon>Saprolegniaceae</taxon>
        <taxon>Saprolegnia</taxon>
    </lineage>
</organism>
<dbReference type="PANTHER" id="PTHR11360">
    <property type="entry name" value="MONOCARBOXYLATE TRANSPORTER"/>
    <property type="match status" value="1"/>
</dbReference>
<dbReference type="FunCoup" id="T0QEJ1">
    <property type="interactions" value="2"/>
</dbReference>
<evidence type="ECO:0000313" key="2">
    <source>
        <dbReference type="EMBL" id="EQC36334.1"/>
    </source>
</evidence>
<dbReference type="SUPFAM" id="SSF103473">
    <property type="entry name" value="MFS general substrate transporter"/>
    <property type="match status" value="1"/>
</dbReference>
<dbReference type="GeneID" id="19947166"/>
<feature type="transmembrane region" description="Helical" evidence="1">
    <location>
        <begin position="206"/>
        <end position="228"/>
    </location>
</feature>
<dbReference type="AlphaFoldDB" id="T0QEJ1"/>
<accession>T0QEJ1</accession>
<feature type="transmembrane region" description="Helical" evidence="1">
    <location>
        <begin position="450"/>
        <end position="469"/>
    </location>
</feature>
<dbReference type="OrthoDB" id="77478at2759"/>
<feature type="transmembrane region" description="Helical" evidence="1">
    <location>
        <begin position="418"/>
        <end position="438"/>
    </location>
</feature>
<dbReference type="OMA" id="ERYVFYW"/>
<name>T0QEJ1_SAPDV</name>
<evidence type="ECO:0000256" key="1">
    <source>
        <dbReference type="SAM" id="Phobius"/>
    </source>
</evidence>
<dbReference type="EMBL" id="JH767148">
    <property type="protein sequence ID" value="EQC36334.1"/>
    <property type="molecule type" value="Genomic_DNA"/>
</dbReference>
<feature type="transmembrane region" description="Helical" evidence="1">
    <location>
        <begin position="475"/>
        <end position="496"/>
    </location>
</feature>
<keyword evidence="1" id="KW-0812">Transmembrane</keyword>
<evidence type="ECO:0000313" key="3">
    <source>
        <dbReference type="Proteomes" id="UP000030762"/>
    </source>
</evidence>
<sequence>MFRAYWTLALDPQSAYAVQAERYVFYWPLYSTHLLAPRYCCLRFHRGYIFVAALLLQFVAGSIYAISSVAGPINAYFRFPENSPNARNAIVLTGILSVLAQTLLGPLVERKGPRFSLAISTCVMAVGLLTGQIASLLRIWPLLPIGTCLGGMAFAAIVLASISTALKWAPDARGAVAGICLFGFGLGKHVWGLLFESLLDGTDATFQYLFWILLAVLLSTLSLATLIIRLPPRDFSVRGHDMHCIPCAKAPSASLVQDEFLHVGMTLVNYKAIARHSSSLVEGTDRRYHEQVKALSLLQCIFSTDFAFLLLALISNSTVGLFYNEMTAIQVRSDFLSDVYHISDAAADAVRLRGVAADLAGRLVMPILSDICIRLLYGNPAFVRKGCFLVLLLVQCVALPIVYFSSNQMTDFASVERLLYLLAFASNSGAALLVCFLADMFGVYHVGTMYGLSSLLWVVGQGILLAFGVDSTAVIGRQVLLFWYLSLAGLVLMLLVRTNSSDRFYRGYQFTVCGKVFVRRPWSAMRDIHHTMDVYADVPDANHGRVSMPYLWSSSSSLGSWDEGYPAK</sequence>
<dbReference type="InterPro" id="IPR036259">
    <property type="entry name" value="MFS_trans_sf"/>
</dbReference>
<feature type="transmembrane region" description="Helical" evidence="1">
    <location>
        <begin position="89"/>
        <end position="108"/>
    </location>
</feature>
<feature type="transmembrane region" description="Helical" evidence="1">
    <location>
        <begin position="386"/>
        <end position="406"/>
    </location>
</feature>
<gene>
    <name evidence="2" type="ORF">SDRG_06439</name>
</gene>
<dbReference type="Pfam" id="PF07690">
    <property type="entry name" value="MFS_1"/>
    <property type="match status" value="1"/>
</dbReference>
<feature type="transmembrane region" description="Helical" evidence="1">
    <location>
        <begin position="48"/>
        <end position="69"/>
    </location>
</feature>